<keyword evidence="3" id="KW-0808">Transferase</keyword>
<dbReference type="KEGG" id="tdu:QJT80_09715"/>
<dbReference type="GO" id="GO:0016758">
    <property type="term" value="F:hexosyltransferase activity"/>
    <property type="evidence" value="ECO:0007669"/>
    <property type="project" value="InterPro"/>
</dbReference>
<dbReference type="InterPro" id="IPR004276">
    <property type="entry name" value="GlycoTrans_28_N"/>
</dbReference>
<dbReference type="InterPro" id="IPR002213">
    <property type="entry name" value="UDP_glucos_trans"/>
</dbReference>
<protein>
    <submittedName>
        <fullName evidence="3">Glycosyltransferase</fullName>
        <ecNumber evidence="3">2.4.-.-</ecNumber>
    </submittedName>
</protein>
<dbReference type="Pfam" id="PF03033">
    <property type="entry name" value="Glyco_transf_28"/>
    <property type="match status" value="1"/>
</dbReference>
<dbReference type="PANTHER" id="PTHR48050:SF13">
    <property type="entry name" value="STEROL 3-BETA-GLUCOSYLTRANSFERASE UGT80A2"/>
    <property type="match status" value="1"/>
</dbReference>
<dbReference type="InterPro" id="IPR050426">
    <property type="entry name" value="Glycosyltransferase_28"/>
</dbReference>
<evidence type="ECO:0000313" key="3">
    <source>
        <dbReference type="EMBL" id="WGZ89777.1"/>
    </source>
</evidence>
<dbReference type="GO" id="GO:0005975">
    <property type="term" value="P:carbohydrate metabolic process"/>
    <property type="evidence" value="ECO:0007669"/>
    <property type="project" value="InterPro"/>
</dbReference>
<reference evidence="3" key="1">
    <citation type="journal article" date="2023" name="Int. J. Mol. Sci.">
        <title>Metagenomics Revealed a New Genus 'Candidatus Thiocaldithrix dubininis' gen. nov., sp. nov. and a New Species 'Candidatus Thiothrix putei' sp. nov. in the Family Thiotrichaceae, Some Members of Which Have Traits of Both Na+- and H+-Motive Energetics.</title>
        <authorList>
            <person name="Ravin N.V."/>
            <person name="Muntyan M.S."/>
            <person name="Smolyakov D.D."/>
            <person name="Rudenko T.S."/>
            <person name="Beletsky A.V."/>
            <person name="Mardanov A.V."/>
            <person name="Grabovich M.Y."/>
        </authorList>
    </citation>
    <scope>NUCLEOTIDE SEQUENCE</scope>
    <source>
        <strain evidence="3">GKL-01</strain>
    </source>
</reference>
<dbReference type="Gene3D" id="3.40.50.2000">
    <property type="entry name" value="Glycogen Phosphorylase B"/>
    <property type="match status" value="2"/>
</dbReference>
<proteinExistence type="predicted"/>
<name>A0AA95KIZ5_9GAMM</name>
<dbReference type="PANTHER" id="PTHR48050">
    <property type="entry name" value="STEROL 3-BETA-GLUCOSYLTRANSFERASE"/>
    <property type="match status" value="1"/>
</dbReference>
<dbReference type="SUPFAM" id="SSF53756">
    <property type="entry name" value="UDP-Glycosyltransferase/glycogen phosphorylase"/>
    <property type="match status" value="1"/>
</dbReference>
<gene>
    <name evidence="3" type="ORF">QJT80_09715</name>
</gene>
<dbReference type="Pfam" id="PF06722">
    <property type="entry name" value="EryCIII-like_C"/>
    <property type="match status" value="1"/>
</dbReference>
<reference evidence="3" key="2">
    <citation type="submission" date="2023-04" db="EMBL/GenBank/DDBJ databases">
        <authorList>
            <person name="Beletskiy A.V."/>
            <person name="Mardanov A.V."/>
            <person name="Ravin N.V."/>
        </authorList>
    </citation>
    <scope>NUCLEOTIDE SEQUENCE</scope>
    <source>
        <strain evidence="3">GKL-01</strain>
    </source>
</reference>
<dbReference type="EMBL" id="CP124755">
    <property type="protein sequence ID" value="WGZ89777.1"/>
    <property type="molecule type" value="Genomic_DNA"/>
</dbReference>
<dbReference type="CDD" id="cd03784">
    <property type="entry name" value="GT1_Gtf-like"/>
    <property type="match status" value="1"/>
</dbReference>
<feature type="domain" description="Glycosyltransferase family 28 N-terminal" evidence="1">
    <location>
        <begin position="4"/>
        <end position="134"/>
    </location>
</feature>
<feature type="domain" description="Erythromycin biosynthesis protein CIII-like C-terminal" evidence="2">
    <location>
        <begin position="301"/>
        <end position="401"/>
    </location>
</feature>
<sequence>MAHILFVTMGTLGDLHPYLSIAQVLINKGQTVSIASSEEYRAIIETSGFKFIAIHPSIRDLGGYEKLIKKSFHPIKGIRYLSKFVIFRHLKKIYSSLNLAVAHADLIVAHPLAVVVPLLAEIHRKPWVSTVLAPMSFMSVYDPPQLSALPFLYHLRWLGSWVHQLAFGLFRQQTLQWQQPLDQLRQELALSPQNKAVLFEGQFSPLLTLALFDAPLAKPQADWPLKHKVCGCPCYQDNSFDVSVLNEFYNFINAGEPPLVFALGSSAVWIADDFWHYAMQAAQQLGMRAVLITGPKQPQPLNANIKIFSYLPYQHVFPCAAVVIHQGGIGTLAHALRSARPQLIVPVGFDQPDNANRAKRLKVAKIIAFNKVNLGKIAENLSELLDNPQYAINADYIAEQLKPNQGAESAAEILIQYSNPVIRSYFQVKIKQELAPTSVVPWSLKQLLAQ</sequence>
<evidence type="ECO:0000259" key="2">
    <source>
        <dbReference type="Pfam" id="PF06722"/>
    </source>
</evidence>
<dbReference type="Proteomes" id="UP001300672">
    <property type="component" value="Chromosome"/>
</dbReference>
<dbReference type="AlphaFoldDB" id="A0AA95KIZ5"/>
<dbReference type="InterPro" id="IPR010610">
    <property type="entry name" value="EryCIII-like_C"/>
</dbReference>
<dbReference type="GO" id="GO:0033072">
    <property type="term" value="P:vancomycin biosynthetic process"/>
    <property type="evidence" value="ECO:0007669"/>
    <property type="project" value="UniProtKB-ARBA"/>
</dbReference>
<dbReference type="EC" id="2.4.-.-" evidence="3"/>
<organism evidence="3">
    <name type="scientific">Candidatus Thiocaldithrix dubininis</name>
    <dbReference type="NCBI Taxonomy" id="3080823"/>
    <lineage>
        <taxon>Bacteria</taxon>
        <taxon>Pseudomonadati</taxon>
        <taxon>Pseudomonadota</taxon>
        <taxon>Gammaproteobacteria</taxon>
        <taxon>Thiotrichales</taxon>
        <taxon>Thiotrichaceae</taxon>
        <taxon>Candidatus Thiocaldithrix</taxon>
    </lineage>
</organism>
<evidence type="ECO:0000259" key="1">
    <source>
        <dbReference type="Pfam" id="PF03033"/>
    </source>
</evidence>
<accession>A0AA95KIZ5</accession>
<dbReference type="GO" id="GO:0008194">
    <property type="term" value="F:UDP-glycosyltransferase activity"/>
    <property type="evidence" value="ECO:0007669"/>
    <property type="project" value="InterPro"/>
</dbReference>
<keyword evidence="3" id="KW-0328">Glycosyltransferase</keyword>